<accession>G1XI05</accession>
<evidence type="ECO:0000313" key="3">
    <source>
        <dbReference type="Proteomes" id="UP000008784"/>
    </source>
</evidence>
<dbReference type="AlphaFoldDB" id="G1XI05"/>
<dbReference type="RefSeq" id="XP_011124117.1">
    <property type="nucleotide sequence ID" value="XM_011125815.1"/>
</dbReference>
<keyword evidence="3" id="KW-1185">Reference proteome</keyword>
<evidence type="ECO:0000256" key="1">
    <source>
        <dbReference type="SAM" id="MobiDB-lite"/>
    </source>
</evidence>
<feature type="region of interest" description="Disordered" evidence="1">
    <location>
        <begin position="315"/>
        <end position="385"/>
    </location>
</feature>
<protein>
    <submittedName>
        <fullName evidence="2">Uncharacterized protein</fullName>
    </submittedName>
</protein>
<reference evidence="2 3" key="1">
    <citation type="journal article" date="2011" name="PLoS Pathog.">
        <title>Genomic and proteomic analyses of the fungus Arthrobotrys oligospora provide insights into nematode-trap formation.</title>
        <authorList>
            <person name="Yang J."/>
            <person name="Wang L."/>
            <person name="Ji X."/>
            <person name="Feng Y."/>
            <person name="Li X."/>
            <person name="Zou C."/>
            <person name="Xu J."/>
            <person name="Ren Y."/>
            <person name="Mi Q."/>
            <person name="Wu J."/>
            <person name="Liu S."/>
            <person name="Liu Y."/>
            <person name="Huang X."/>
            <person name="Wang H."/>
            <person name="Niu X."/>
            <person name="Li J."/>
            <person name="Liang L."/>
            <person name="Luo Y."/>
            <person name="Ji K."/>
            <person name="Zhou W."/>
            <person name="Yu Z."/>
            <person name="Li G."/>
            <person name="Liu Y."/>
            <person name="Li L."/>
            <person name="Qiao M."/>
            <person name="Feng L."/>
            <person name="Zhang K.-Q."/>
        </authorList>
    </citation>
    <scope>NUCLEOTIDE SEQUENCE [LARGE SCALE GENOMIC DNA]</scope>
    <source>
        <strain evidence="3">ATCC 24927 / CBS 115.81 / DSM 1491</strain>
    </source>
</reference>
<evidence type="ECO:0000313" key="2">
    <source>
        <dbReference type="EMBL" id="EGX47236.1"/>
    </source>
</evidence>
<dbReference type="HOGENOM" id="CLU_725566_0_0_1"/>
<dbReference type="Proteomes" id="UP000008784">
    <property type="component" value="Unassembled WGS sequence"/>
</dbReference>
<organism evidence="2 3">
    <name type="scientific">Arthrobotrys oligospora (strain ATCC 24927 / CBS 115.81 / DSM 1491)</name>
    <name type="common">Nematode-trapping fungus</name>
    <name type="synonym">Didymozoophaga oligospora</name>
    <dbReference type="NCBI Taxonomy" id="756982"/>
    <lineage>
        <taxon>Eukaryota</taxon>
        <taxon>Fungi</taxon>
        <taxon>Dikarya</taxon>
        <taxon>Ascomycota</taxon>
        <taxon>Pezizomycotina</taxon>
        <taxon>Orbiliomycetes</taxon>
        <taxon>Orbiliales</taxon>
        <taxon>Orbiliaceae</taxon>
        <taxon>Orbilia</taxon>
        <taxon>Orbilia oligospora</taxon>
    </lineage>
</organism>
<name>G1XI05_ARTOA</name>
<dbReference type="GeneID" id="22895098"/>
<sequence length="408" mass="45586">MARSGATPGQTLSQMELAQLDAVAIAAQNEEYMVNMFTRWKFNAKINPNYILDFQLYTARFIHDHAGWIIVNDTRPVIDTLSKIIANSALLTNSFAKEILSNILKGTIGGSGHQVLEAQDYESAIATTTTIVEKLWLQGHITISQAQQWLFFQFWMRMERELEKVITFSPSQLSFPESWPICIEEKSREAKGNSFRESSTSNYFEKSLDQGKIELPPFSALFAKVEGKGGVDFSRQNQMPLVASAATCIVDRLAGAAFENRTPCKESEAINAPYENSPEKTADIDTADHDISQISERNSPALSITDDQSCRLRISSRSQLSPAGTKKPSPSIIVTRSRHQKEKDKEIQKSQPPEAAKRKRPTKPVLCSDSRKRPQKSKVVIKKEPQILITAERSGPGFSKECPFAIDD</sequence>
<gene>
    <name evidence="2" type="ORF">AOL_s00091g57</name>
</gene>
<comment type="caution">
    <text evidence="2">The sequence shown here is derived from an EMBL/GenBank/DDBJ whole genome shotgun (WGS) entry which is preliminary data.</text>
</comment>
<dbReference type="InParanoid" id="G1XI05"/>
<dbReference type="EMBL" id="ADOT01000165">
    <property type="protein sequence ID" value="EGX47236.1"/>
    <property type="molecule type" value="Genomic_DNA"/>
</dbReference>
<proteinExistence type="predicted"/>